<keyword evidence="3" id="KW-1185">Reference proteome</keyword>
<evidence type="ECO:0000256" key="1">
    <source>
        <dbReference type="SAM" id="SignalP"/>
    </source>
</evidence>
<comment type="caution">
    <text evidence="2">The sequence shown here is derived from an EMBL/GenBank/DDBJ whole genome shotgun (WGS) entry which is preliminary data.</text>
</comment>
<gene>
    <name evidence="2" type="ORF">HG543_34355</name>
</gene>
<keyword evidence="1" id="KW-0732">Signal</keyword>
<organism evidence="2 3">
    <name type="scientific">Pyxidicoccus fallax</name>
    <dbReference type="NCBI Taxonomy" id="394095"/>
    <lineage>
        <taxon>Bacteria</taxon>
        <taxon>Pseudomonadati</taxon>
        <taxon>Myxococcota</taxon>
        <taxon>Myxococcia</taxon>
        <taxon>Myxococcales</taxon>
        <taxon>Cystobacterineae</taxon>
        <taxon>Myxococcaceae</taxon>
        <taxon>Pyxidicoccus</taxon>
    </lineage>
</organism>
<feature type="non-terminal residue" evidence="2">
    <location>
        <position position="161"/>
    </location>
</feature>
<proteinExistence type="predicted"/>
<accession>A0A848LQ70</accession>
<evidence type="ECO:0000313" key="3">
    <source>
        <dbReference type="Proteomes" id="UP000518300"/>
    </source>
</evidence>
<feature type="signal peptide" evidence="1">
    <location>
        <begin position="1"/>
        <end position="22"/>
    </location>
</feature>
<evidence type="ECO:0000313" key="2">
    <source>
        <dbReference type="EMBL" id="NMO19906.1"/>
    </source>
</evidence>
<protein>
    <recommendedName>
        <fullName evidence="4">Lipoprotein</fullName>
    </recommendedName>
</protein>
<reference evidence="2 3" key="1">
    <citation type="submission" date="2020-04" db="EMBL/GenBank/DDBJ databases">
        <title>Draft genome of Pyxidicoccus fallax type strain.</title>
        <authorList>
            <person name="Whitworth D.E."/>
        </authorList>
    </citation>
    <scope>NUCLEOTIDE SEQUENCE [LARGE SCALE GENOMIC DNA]</scope>
    <source>
        <strain evidence="2 3">DSM 14698</strain>
    </source>
</reference>
<evidence type="ECO:0008006" key="4">
    <source>
        <dbReference type="Google" id="ProtNLM"/>
    </source>
</evidence>
<dbReference type="Gene3D" id="3.40.50.10610">
    <property type="entry name" value="ABC-type transport auxiliary lipoprotein component"/>
    <property type="match status" value="1"/>
</dbReference>
<name>A0A848LQ70_9BACT</name>
<sequence>MSRALGWVLLVLALVLSLPAEAAQAQKARVAVLRPEGRQGAALRKVLMQELGKKGRGREVVPARTVDAQVKRIRGGPKTDDQRQALAEKLGADALITSSVKGTKRWDVEVRVYDGKDGTLLAEESWNVRPNRAFPEVKRELESRLSAALRKSQERPTPPPP</sequence>
<dbReference type="EMBL" id="JABBJJ010000212">
    <property type="protein sequence ID" value="NMO19906.1"/>
    <property type="molecule type" value="Genomic_DNA"/>
</dbReference>
<feature type="chain" id="PRO_5032371767" description="Lipoprotein" evidence="1">
    <location>
        <begin position="23"/>
        <end position="161"/>
    </location>
</feature>
<dbReference type="AlphaFoldDB" id="A0A848LQ70"/>
<dbReference type="Proteomes" id="UP000518300">
    <property type="component" value="Unassembled WGS sequence"/>
</dbReference>